<keyword evidence="1 4" id="KW-0808">Transferase</keyword>
<dbReference type="AlphaFoldDB" id="A0AAN6JXE9"/>
<comment type="subcellular location">
    <subcellularLocation>
        <location evidence="4">Nucleus</location>
    </subcellularLocation>
</comment>
<feature type="non-terminal residue" evidence="6">
    <location>
        <position position="76"/>
    </location>
</feature>
<dbReference type="InterPro" id="IPR055191">
    <property type="entry name" value="POL2_thumb"/>
</dbReference>
<dbReference type="EMBL" id="JAUJLE010003532">
    <property type="protein sequence ID" value="KAK0937037.1"/>
    <property type="molecule type" value="Genomic_DNA"/>
</dbReference>
<accession>A0AAN6JXE9</accession>
<dbReference type="GO" id="GO:0006287">
    <property type="term" value="P:base-excision repair, gap-filling"/>
    <property type="evidence" value="ECO:0007669"/>
    <property type="project" value="TreeGrafter"/>
</dbReference>
<dbReference type="GO" id="GO:0045004">
    <property type="term" value="P:DNA replication proofreading"/>
    <property type="evidence" value="ECO:0007669"/>
    <property type="project" value="TreeGrafter"/>
</dbReference>
<keyword evidence="4" id="KW-0411">Iron-sulfur</keyword>
<keyword evidence="4" id="KW-0235">DNA replication</keyword>
<proteinExistence type="inferred from homology"/>
<dbReference type="GO" id="GO:0008270">
    <property type="term" value="F:zinc ion binding"/>
    <property type="evidence" value="ECO:0007669"/>
    <property type="project" value="UniProtKB-KW"/>
</dbReference>
<dbReference type="SUPFAM" id="SSF56672">
    <property type="entry name" value="DNA/RNA polymerases"/>
    <property type="match status" value="1"/>
</dbReference>
<dbReference type="Proteomes" id="UP001175353">
    <property type="component" value="Unassembled WGS sequence"/>
</dbReference>
<comment type="catalytic activity">
    <reaction evidence="4">
        <text>DNA(n) + a 2'-deoxyribonucleoside 5'-triphosphate = DNA(n+1) + diphosphate</text>
        <dbReference type="Rhea" id="RHEA:22508"/>
        <dbReference type="Rhea" id="RHEA-COMP:17339"/>
        <dbReference type="Rhea" id="RHEA-COMP:17340"/>
        <dbReference type="ChEBI" id="CHEBI:33019"/>
        <dbReference type="ChEBI" id="CHEBI:61560"/>
        <dbReference type="ChEBI" id="CHEBI:173112"/>
        <dbReference type="EC" id="2.7.7.7"/>
    </reaction>
</comment>
<dbReference type="GO" id="GO:0008310">
    <property type="term" value="F:single-stranded DNA 3'-5' DNA exonuclease activity"/>
    <property type="evidence" value="ECO:0007669"/>
    <property type="project" value="TreeGrafter"/>
</dbReference>
<dbReference type="PANTHER" id="PTHR10670:SF0">
    <property type="entry name" value="DNA POLYMERASE EPSILON CATALYTIC SUBUNIT A"/>
    <property type="match status" value="1"/>
</dbReference>
<keyword evidence="3 4" id="KW-0239">DNA-directed DNA polymerase</keyword>
<dbReference type="GO" id="GO:0003677">
    <property type="term" value="F:DNA binding"/>
    <property type="evidence" value="ECO:0007669"/>
    <property type="project" value="UniProtKB-KW"/>
</dbReference>
<evidence type="ECO:0000259" key="5">
    <source>
        <dbReference type="Pfam" id="PF22634"/>
    </source>
</evidence>
<evidence type="ECO:0000313" key="6">
    <source>
        <dbReference type="EMBL" id="KAK0937037.1"/>
    </source>
</evidence>
<comment type="similarity">
    <text evidence="4">Belongs to the DNA polymerase type-B family.</text>
</comment>
<dbReference type="GO" id="GO:0008622">
    <property type="term" value="C:epsilon DNA polymerase complex"/>
    <property type="evidence" value="ECO:0007669"/>
    <property type="project" value="InterPro"/>
</dbReference>
<dbReference type="GO" id="GO:0003887">
    <property type="term" value="F:DNA-directed DNA polymerase activity"/>
    <property type="evidence" value="ECO:0007669"/>
    <property type="project" value="UniProtKB-KW"/>
</dbReference>
<evidence type="ECO:0000256" key="3">
    <source>
        <dbReference type="ARBA" id="ARBA00022932"/>
    </source>
</evidence>
<dbReference type="GO" id="GO:0051539">
    <property type="term" value="F:4 iron, 4 sulfur cluster binding"/>
    <property type="evidence" value="ECO:0007669"/>
    <property type="project" value="UniProtKB-KW"/>
</dbReference>
<dbReference type="GO" id="GO:0006272">
    <property type="term" value="P:leading strand elongation"/>
    <property type="evidence" value="ECO:0007669"/>
    <property type="project" value="TreeGrafter"/>
</dbReference>
<protein>
    <recommendedName>
        <fullName evidence="4">DNA polymerase epsilon catalytic subunit</fullName>
        <ecNumber evidence="4">2.7.7.7</ecNumber>
    </recommendedName>
</protein>
<comment type="cofactor">
    <cofactor evidence="4">
        <name>[4Fe-4S] cluster</name>
        <dbReference type="ChEBI" id="CHEBI:49883"/>
    </cofactor>
</comment>
<keyword evidence="4" id="KW-0408">Iron</keyword>
<feature type="domain" description="DNA polymerase epsilon ,catalytic subunit A thumb" evidence="5">
    <location>
        <begin position="36"/>
        <end position="76"/>
    </location>
</feature>
<dbReference type="EC" id="2.7.7.7" evidence="4"/>
<keyword evidence="4" id="KW-0862">Zinc</keyword>
<comment type="function">
    <text evidence="4">DNA polymerase II participates in chromosomal DNA replication.</text>
</comment>
<evidence type="ECO:0000256" key="2">
    <source>
        <dbReference type="ARBA" id="ARBA00022695"/>
    </source>
</evidence>
<keyword evidence="4" id="KW-0539">Nucleus</keyword>
<evidence type="ECO:0000256" key="4">
    <source>
        <dbReference type="RuleBase" id="RU365029"/>
    </source>
</evidence>
<dbReference type="GO" id="GO:0006297">
    <property type="term" value="P:nucleotide-excision repair, DNA gap filling"/>
    <property type="evidence" value="ECO:0007669"/>
    <property type="project" value="TreeGrafter"/>
</dbReference>
<gene>
    <name evidence="6" type="primary">POL2_5</name>
    <name evidence="6" type="ORF">LTR91_027210</name>
</gene>
<dbReference type="Gene3D" id="1.10.132.60">
    <property type="entry name" value="DNA polymerase family B, C-terminal domain"/>
    <property type="match status" value="1"/>
</dbReference>
<dbReference type="Pfam" id="PF22634">
    <property type="entry name" value="POL2_thumb"/>
    <property type="match status" value="1"/>
</dbReference>
<keyword evidence="4" id="KW-0004">4Fe-4S</keyword>
<dbReference type="InterPro" id="IPR029703">
    <property type="entry name" value="POL2"/>
</dbReference>
<name>A0AAN6JXE9_9PEZI</name>
<dbReference type="InterPro" id="IPR043502">
    <property type="entry name" value="DNA/RNA_pol_sf"/>
</dbReference>
<sequence>MILPTSKEEDKNLKKRYAVFNHDGTLAELKGFEIKRRGELKLIKIFQQQIFKFFLEGDTLEATYGAVARVADKWLD</sequence>
<keyword evidence="4" id="KW-0863">Zinc-finger</keyword>
<dbReference type="InterPro" id="IPR042087">
    <property type="entry name" value="DNA_pol_B_thumb"/>
</dbReference>
<keyword evidence="4" id="KW-0479">Metal-binding</keyword>
<comment type="caution">
    <text evidence="6">The sequence shown here is derived from an EMBL/GenBank/DDBJ whole genome shotgun (WGS) entry which is preliminary data.</text>
</comment>
<keyword evidence="4" id="KW-0238">DNA-binding</keyword>
<keyword evidence="7" id="KW-1185">Reference proteome</keyword>
<evidence type="ECO:0000313" key="7">
    <source>
        <dbReference type="Proteomes" id="UP001175353"/>
    </source>
</evidence>
<keyword evidence="2 4" id="KW-0548">Nucleotidyltransferase</keyword>
<dbReference type="GO" id="GO:0000278">
    <property type="term" value="P:mitotic cell cycle"/>
    <property type="evidence" value="ECO:0007669"/>
    <property type="project" value="TreeGrafter"/>
</dbReference>
<organism evidence="6 7">
    <name type="scientific">Friedmanniomyces endolithicus</name>
    <dbReference type="NCBI Taxonomy" id="329885"/>
    <lineage>
        <taxon>Eukaryota</taxon>
        <taxon>Fungi</taxon>
        <taxon>Dikarya</taxon>
        <taxon>Ascomycota</taxon>
        <taxon>Pezizomycotina</taxon>
        <taxon>Dothideomycetes</taxon>
        <taxon>Dothideomycetidae</taxon>
        <taxon>Mycosphaerellales</taxon>
        <taxon>Teratosphaeriaceae</taxon>
        <taxon>Friedmanniomyces</taxon>
    </lineage>
</organism>
<reference evidence="6" key="1">
    <citation type="submission" date="2023-06" db="EMBL/GenBank/DDBJ databases">
        <title>Black Yeasts Isolated from many extreme environments.</title>
        <authorList>
            <person name="Coleine C."/>
            <person name="Stajich J.E."/>
            <person name="Selbmann L."/>
        </authorList>
    </citation>
    <scope>NUCLEOTIDE SEQUENCE</scope>
    <source>
        <strain evidence="6">CCFEE 5200</strain>
    </source>
</reference>
<dbReference type="PANTHER" id="PTHR10670">
    <property type="entry name" value="DNA POLYMERASE EPSILON CATALYTIC SUBUNIT A"/>
    <property type="match status" value="1"/>
</dbReference>
<evidence type="ECO:0000256" key="1">
    <source>
        <dbReference type="ARBA" id="ARBA00022679"/>
    </source>
</evidence>